<evidence type="ECO:0000256" key="2">
    <source>
        <dbReference type="ARBA" id="ARBA00022603"/>
    </source>
</evidence>
<dbReference type="SUPFAM" id="SSF53335">
    <property type="entry name" value="S-adenosyl-L-methionine-dependent methyltransferases"/>
    <property type="match status" value="1"/>
</dbReference>
<comment type="caution">
    <text evidence="5">The sequence shown here is derived from an EMBL/GenBank/DDBJ whole genome shotgun (WGS) entry which is preliminary data.</text>
</comment>
<evidence type="ECO:0000256" key="3">
    <source>
        <dbReference type="ARBA" id="ARBA00022679"/>
    </source>
</evidence>
<name>A0A8J3MQR5_9CHLR</name>
<dbReference type="Proteomes" id="UP000612362">
    <property type="component" value="Unassembled WGS sequence"/>
</dbReference>
<organism evidence="5 6">
    <name type="scientific">Ktedonospora formicarum</name>
    <dbReference type="NCBI Taxonomy" id="2778364"/>
    <lineage>
        <taxon>Bacteria</taxon>
        <taxon>Bacillati</taxon>
        <taxon>Chloroflexota</taxon>
        <taxon>Ktedonobacteria</taxon>
        <taxon>Ktedonobacterales</taxon>
        <taxon>Ktedonobacteraceae</taxon>
        <taxon>Ktedonospora</taxon>
    </lineage>
</organism>
<dbReference type="CDD" id="cd02440">
    <property type="entry name" value="AdoMet_MTases"/>
    <property type="match status" value="1"/>
</dbReference>
<dbReference type="PANTHER" id="PTHR44942:SF4">
    <property type="entry name" value="METHYLTRANSFERASE TYPE 11 DOMAIN-CONTAINING PROTEIN"/>
    <property type="match status" value="1"/>
</dbReference>
<evidence type="ECO:0000313" key="6">
    <source>
        <dbReference type="Proteomes" id="UP000612362"/>
    </source>
</evidence>
<gene>
    <name evidence="5" type="ORF">KSX_23930</name>
</gene>
<dbReference type="AlphaFoldDB" id="A0A8J3MQR5"/>
<sequence>MNYFAYTDVARRYAAYRPYFHPLVISKVQATLKLETPVKKALDVACGTGQSTRALKHIADQVIGCDISSEMISAATQQPGISYVVAPAEQLPFENASFDLLTVSLAFHWLDRMRFIPEAARVLRPGGWLIIYTNSFEGVMREDPNFEQWFTQTYLEHYPVTPRDSKPLDHHVLAEYALHAKREERYVNDVLFTPDELVSYLMTKSLVTAVIERGEKSHDAIYSELLEQVSTFFASDHGTFRFSGTIRYIQREALIREDDK</sequence>
<feature type="domain" description="Methyltransferase type 11" evidence="4">
    <location>
        <begin position="42"/>
        <end position="131"/>
    </location>
</feature>
<evidence type="ECO:0000313" key="5">
    <source>
        <dbReference type="EMBL" id="GHO44230.1"/>
    </source>
</evidence>
<comment type="similarity">
    <text evidence="1">Belongs to the methyltransferase superfamily.</text>
</comment>
<dbReference type="Pfam" id="PF08241">
    <property type="entry name" value="Methyltransf_11"/>
    <property type="match status" value="1"/>
</dbReference>
<dbReference type="InterPro" id="IPR029063">
    <property type="entry name" value="SAM-dependent_MTases_sf"/>
</dbReference>
<dbReference type="InterPro" id="IPR051052">
    <property type="entry name" value="Diverse_substrate_MTase"/>
</dbReference>
<dbReference type="Gene3D" id="3.40.50.150">
    <property type="entry name" value="Vaccinia Virus protein VP39"/>
    <property type="match status" value="1"/>
</dbReference>
<dbReference type="GO" id="GO:0008757">
    <property type="term" value="F:S-adenosylmethionine-dependent methyltransferase activity"/>
    <property type="evidence" value="ECO:0007669"/>
    <property type="project" value="InterPro"/>
</dbReference>
<dbReference type="RefSeq" id="WP_220193640.1">
    <property type="nucleotide sequence ID" value="NZ_BNJF01000001.1"/>
</dbReference>
<protein>
    <submittedName>
        <fullName evidence="5">Methyltransferase type 11</fullName>
    </submittedName>
</protein>
<dbReference type="PANTHER" id="PTHR44942">
    <property type="entry name" value="METHYLTRANSF_11 DOMAIN-CONTAINING PROTEIN"/>
    <property type="match status" value="1"/>
</dbReference>
<evidence type="ECO:0000256" key="1">
    <source>
        <dbReference type="ARBA" id="ARBA00008361"/>
    </source>
</evidence>
<evidence type="ECO:0000259" key="4">
    <source>
        <dbReference type="Pfam" id="PF08241"/>
    </source>
</evidence>
<keyword evidence="3" id="KW-0808">Transferase</keyword>
<keyword evidence="2 5" id="KW-0489">Methyltransferase</keyword>
<proteinExistence type="inferred from homology"/>
<dbReference type="GO" id="GO:0032259">
    <property type="term" value="P:methylation"/>
    <property type="evidence" value="ECO:0007669"/>
    <property type="project" value="UniProtKB-KW"/>
</dbReference>
<reference evidence="5" key="1">
    <citation type="submission" date="2020-10" db="EMBL/GenBank/DDBJ databases">
        <title>Taxonomic study of unclassified bacteria belonging to the class Ktedonobacteria.</title>
        <authorList>
            <person name="Yabe S."/>
            <person name="Wang C.M."/>
            <person name="Zheng Y."/>
            <person name="Sakai Y."/>
            <person name="Cavaletti L."/>
            <person name="Monciardini P."/>
            <person name="Donadio S."/>
        </authorList>
    </citation>
    <scope>NUCLEOTIDE SEQUENCE</scope>
    <source>
        <strain evidence="5">SOSP1-1</strain>
    </source>
</reference>
<keyword evidence="6" id="KW-1185">Reference proteome</keyword>
<dbReference type="InterPro" id="IPR013216">
    <property type="entry name" value="Methyltransf_11"/>
</dbReference>
<accession>A0A8J3MQR5</accession>
<dbReference type="EMBL" id="BNJF01000001">
    <property type="protein sequence ID" value="GHO44230.1"/>
    <property type="molecule type" value="Genomic_DNA"/>
</dbReference>